<dbReference type="GO" id="GO:0031176">
    <property type="term" value="F:endo-1,4-beta-xylanase activity"/>
    <property type="evidence" value="ECO:0007669"/>
    <property type="project" value="UniProtKB-EC"/>
</dbReference>
<dbReference type="InterPro" id="IPR029058">
    <property type="entry name" value="AB_hydrolase_fold"/>
</dbReference>
<reference evidence="4" key="1">
    <citation type="submission" date="2016-11" db="EMBL/GenBank/DDBJ databases">
        <title>Comparative genomic and phenotypic analysis of Granulibacter bethesdensis clinical isolates from patients with chronic granulomatous disease.</title>
        <authorList>
            <person name="Zarember K.A."/>
            <person name="Porcella S.F."/>
            <person name="Chu J."/>
            <person name="Ding L."/>
            <person name="Dahlstrom E."/>
            <person name="Barbian K."/>
            <person name="Martens C."/>
            <person name="Sykora L."/>
            <person name="Kramer S."/>
            <person name="Pettinato A.M."/>
            <person name="Hong H."/>
            <person name="Wald G."/>
            <person name="Berg L.J."/>
            <person name="Rogge L.S."/>
            <person name="Greenberg D.E."/>
            <person name="Falcone E.L."/>
            <person name="Neves J.F."/>
            <person name="Simoes M.J."/>
            <person name="Casal M."/>
            <person name="Rodriguez-Lopez F.C."/>
            <person name="Zelazny A."/>
            <person name="Gallin J.I."/>
            <person name="Holland S.M."/>
        </authorList>
    </citation>
    <scope>NUCLEOTIDE SEQUENCE [LARGE SCALE GENOMIC DNA]</scope>
    <source>
        <strain evidence="4">NIH9.1</strain>
    </source>
</reference>
<evidence type="ECO:0000313" key="3">
    <source>
        <dbReference type="EMBL" id="APH54707.1"/>
    </source>
</evidence>
<keyword evidence="3" id="KW-0326">Glycosidase</keyword>
<dbReference type="AlphaFoldDB" id="A0AAC9P8M9"/>
<proteinExistence type="predicted"/>
<dbReference type="EMBL" id="CP018191">
    <property type="protein sequence ID" value="APH54707.1"/>
    <property type="molecule type" value="Genomic_DNA"/>
</dbReference>
<name>A0AAC9P8M9_9PROT</name>
<protein>
    <submittedName>
        <fullName evidence="3">Endo-1,4-beta-xylanase</fullName>
        <ecNumber evidence="3">3.2.1.8</ecNumber>
    </submittedName>
</protein>
<dbReference type="PANTHER" id="PTHR48081">
    <property type="entry name" value="AB HYDROLASE SUPERFAMILY PROTEIN C4A8.06C"/>
    <property type="match status" value="1"/>
</dbReference>
<keyword evidence="1 3" id="KW-0378">Hydrolase</keyword>
<evidence type="ECO:0000256" key="1">
    <source>
        <dbReference type="ARBA" id="ARBA00022801"/>
    </source>
</evidence>
<feature type="domain" description="BD-FAE-like" evidence="2">
    <location>
        <begin position="94"/>
        <end position="279"/>
    </location>
</feature>
<organism evidence="3 4">
    <name type="scientific">Granulibacter bethesdensis</name>
    <dbReference type="NCBI Taxonomy" id="364410"/>
    <lineage>
        <taxon>Bacteria</taxon>
        <taxon>Pseudomonadati</taxon>
        <taxon>Pseudomonadota</taxon>
        <taxon>Alphaproteobacteria</taxon>
        <taxon>Acetobacterales</taxon>
        <taxon>Acetobacteraceae</taxon>
        <taxon>Granulibacter</taxon>
    </lineage>
</organism>
<dbReference type="InterPro" id="IPR050300">
    <property type="entry name" value="GDXG_lipolytic_enzyme"/>
</dbReference>
<evidence type="ECO:0000313" key="4">
    <source>
        <dbReference type="Proteomes" id="UP000182373"/>
    </source>
</evidence>
<accession>A0AAC9P8M9</accession>
<gene>
    <name evidence="3" type="ORF">GbCGDNIH9_8568</name>
</gene>
<dbReference type="EC" id="3.2.1.8" evidence="3"/>
<dbReference type="SUPFAM" id="SSF53474">
    <property type="entry name" value="alpha/beta-Hydrolases"/>
    <property type="match status" value="1"/>
</dbReference>
<dbReference type="PANTHER" id="PTHR48081:SF6">
    <property type="entry name" value="PEPTIDASE S9 PROLYL OLIGOPEPTIDASE CATALYTIC DOMAIN-CONTAINING PROTEIN"/>
    <property type="match status" value="1"/>
</dbReference>
<evidence type="ECO:0000259" key="2">
    <source>
        <dbReference type="Pfam" id="PF20434"/>
    </source>
</evidence>
<dbReference type="Gene3D" id="3.40.50.1820">
    <property type="entry name" value="alpha/beta hydrolase"/>
    <property type="match status" value="1"/>
</dbReference>
<dbReference type="Proteomes" id="UP000182373">
    <property type="component" value="Chromosome"/>
</dbReference>
<sequence>MMKTCMPLPNSAAEMSRRRLIVGLTTFRYRSHMTWAVSGWKSSENFERLSLWPDQPPGGRGPAGPIRIDDAGAVSHIAVPYVEVYRPINPDGRAVLIAAGGGYRRIMIQKEARPAARWLVAQGMTAFVLYYRLPDEGWDQGPLAPFQDAQRALRVIRAHAAQYMIDQRRVSVLGFSAGGHLMGLTACRSAFLSYQPVDDWDALSARPMGAALVYPIVTLMPPYDHTSTRIALVGDHPSMAQRKMWSIETYIRARCPPFFLVQAQDDAISDPDNTTILEQACLHGDVPVERHVLSEGGHGFGIGKAGSQTAKWPGWYKNWMLKNI</sequence>
<dbReference type="InterPro" id="IPR049492">
    <property type="entry name" value="BD-FAE-like_dom"/>
</dbReference>
<dbReference type="Pfam" id="PF20434">
    <property type="entry name" value="BD-FAE"/>
    <property type="match status" value="1"/>
</dbReference>